<protein>
    <recommendedName>
        <fullName evidence="2">Peptidase M13 C-terminal domain-containing protein</fullName>
    </recommendedName>
</protein>
<dbReference type="EMBL" id="CP090896">
    <property type="protein sequence ID" value="ULT84060.1"/>
    <property type="molecule type" value="Genomic_DNA"/>
</dbReference>
<dbReference type="GO" id="GO:0004222">
    <property type="term" value="F:metalloendopeptidase activity"/>
    <property type="evidence" value="ECO:0007669"/>
    <property type="project" value="InterPro"/>
</dbReference>
<dbReference type="AlphaFoldDB" id="A0AAE9CXB4"/>
<dbReference type="Gene3D" id="3.40.390.10">
    <property type="entry name" value="Collagenase (Catalytic Domain)"/>
    <property type="match status" value="2"/>
</dbReference>
<dbReference type="Pfam" id="PF01431">
    <property type="entry name" value="Peptidase_M13"/>
    <property type="match status" value="1"/>
</dbReference>
<reference evidence="3 4" key="1">
    <citation type="submission" date="2022-05" db="EMBL/GenBank/DDBJ databases">
        <title>Chromosome-level reference genomes for two strains of Caenorhabditis briggsae: an improved platform for comparative genomics.</title>
        <authorList>
            <person name="Stevens L."/>
            <person name="Andersen E.C."/>
        </authorList>
    </citation>
    <scope>NUCLEOTIDE SEQUENCE [LARGE SCALE GENOMIC DNA]</scope>
    <source>
        <strain evidence="3">QX1410_ONT</strain>
        <tissue evidence="3">Whole-organism</tissue>
    </source>
</reference>
<dbReference type="Proteomes" id="UP000827892">
    <property type="component" value="Chromosome X"/>
</dbReference>
<feature type="domain" description="Peptidase M13 C-terminal" evidence="2">
    <location>
        <begin position="328"/>
        <end position="501"/>
    </location>
</feature>
<dbReference type="PANTHER" id="PTHR11733:SF208">
    <property type="entry name" value="PEPTIDASE M13 C-TERMINAL DOMAIN-CONTAINING PROTEIN"/>
    <property type="match status" value="1"/>
</dbReference>
<dbReference type="GO" id="GO:0006508">
    <property type="term" value="P:proteolysis"/>
    <property type="evidence" value="ECO:0007669"/>
    <property type="project" value="InterPro"/>
</dbReference>
<dbReference type="InterPro" id="IPR000718">
    <property type="entry name" value="Peptidase_M13"/>
</dbReference>
<evidence type="ECO:0000256" key="1">
    <source>
        <dbReference type="SAM" id="SignalP"/>
    </source>
</evidence>
<dbReference type="InterPro" id="IPR024079">
    <property type="entry name" value="MetalloPept_cat_dom_sf"/>
</dbReference>
<name>A0AAE9CXB4_CAEBR</name>
<keyword evidence="1" id="KW-0732">Signal</keyword>
<sequence length="516" mass="59478">MRILLFAVFVSCYALDRPEPFDFIEDAILKYINHSVDPCDNFYRHACSFDSPHNPIEASLENVIEYAKKLQNDSFWNKLEIYNNFDLQKMYPLIGSDESAADFYQDIFIKICETRNEMVPELVEIFNNLSTYPNKKVYEGYKKKRELFGEDCKISAAKLKEKIIENLSKNQIRTWNLAFGFNLHIGDFIFLLKNIRVHLDVDVRQGIYGVRELVNLIVEAAGNLVKETPWAKNEHVVAKIENITSQLQIHDNYGKDFQLAVDTLVNVEKSFVLCKTMFDFVEHADLFCFLIGARTTTFPDLKPFSFSQADNGVNFHPSVAFGFPNYHHFQHGREMSTKLGYTGTTVGHEVGHTFFDNHDRLELLPYFSKSVQDCVQNQFNSTCIEFQEASCATSFEFLDENGADIFGVQMAYKLLQDYYGFKITDKFERLQMTYEQSFFYSYAMSFCSGTPSSVSFVDDGLYEGHSAHNVRVNVVAQHPAFQKAFNCSADSRMMKSATKQCHIYGSKAPETRKRRH</sequence>
<feature type="signal peptide" evidence="1">
    <location>
        <begin position="1"/>
        <end position="18"/>
    </location>
</feature>
<feature type="chain" id="PRO_5042265460" description="Peptidase M13 C-terminal domain-containing protein" evidence="1">
    <location>
        <begin position="19"/>
        <end position="516"/>
    </location>
</feature>
<proteinExistence type="predicted"/>
<evidence type="ECO:0000313" key="3">
    <source>
        <dbReference type="EMBL" id="ULT84060.1"/>
    </source>
</evidence>
<dbReference type="InterPro" id="IPR018497">
    <property type="entry name" value="Peptidase_M13_C"/>
</dbReference>
<evidence type="ECO:0000313" key="4">
    <source>
        <dbReference type="Proteomes" id="UP000827892"/>
    </source>
</evidence>
<dbReference type="PANTHER" id="PTHR11733">
    <property type="entry name" value="ZINC METALLOPROTEASE FAMILY M13 NEPRILYSIN-RELATED"/>
    <property type="match status" value="1"/>
</dbReference>
<organism evidence="3 4">
    <name type="scientific">Caenorhabditis briggsae</name>
    <dbReference type="NCBI Taxonomy" id="6238"/>
    <lineage>
        <taxon>Eukaryota</taxon>
        <taxon>Metazoa</taxon>
        <taxon>Ecdysozoa</taxon>
        <taxon>Nematoda</taxon>
        <taxon>Chromadorea</taxon>
        <taxon>Rhabditida</taxon>
        <taxon>Rhabditina</taxon>
        <taxon>Rhabditomorpha</taxon>
        <taxon>Rhabditoidea</taxon>
        <taxon>Rhabditidae</taxon>
        <taxon>Peloderinae</taxon>
        <taxon>Caenorhabditis</taxon>
    </lineage>
</organism>
<accession>A0AAE9CXB4</accession>
<dbReference type="PROSITE" id="PS51885">
    <property type="entry name" value="NEPRILYSIN"/>
    <property type="match status" value="1"/>
</dbReference>
<evidence type="ECO:0000259" key="2">
    <source>
        <dbReference type="Pfam" id="PF01431"/>
    </source>
</evidence>
<dbReference type="SUPFAM" id="SSF55486">
    <property type="entry name" value="Metalloproteases ('zincins'), catalytic domain"/>
    <property type="match status" value="1"/>
</dbReference>
<gene>
    <name evidence="3" type="ORF">L3Y34_012999</name>
</gene>